<feature type="transmembrane region" description="Helical" evidence="1">
    <location>
        <begin position="62"/>
        <end position="79"/>
    </location>
</feature>
<feature type="transmembrane region" description="Helical" evidence="1">
    <location>
        <begin position="163"/>
        <end position="183"/>
    </location>
</feature>
<dbReference type="Gene3D" id="3.30.565.10">
    <property type="entry name" value="Histidine kinase-like ATPase, C-terminal domain"/>
    <property type="match status" value="1"/>
</dbReference>
<dbReference type="AlphaFoldDB" id="D7VS91"/>
<dbReference type="InterPro" id="IPR036890">
    <property type="entry name" value="HATPase_C_sf"/>
</dbReference>
<evidence type="ECO:0000259" key="3">
    <source>
        <dbReference type="Pfam" id="PF14501"/>
    </source>
</evidence>
<dbReference type="PANTHER" id="PTHR34220">
    <property type="entry name" value="SENSOR HISTIDINE KINASE YPDA"/>
    <property type="match status" value="1"/>
</dbReference>
<dbReference type="PANTHER" id="PTHR34220:SF7">
    <property type="entry name" value="SENSOR HISTIDINE KINASE YPDA"/>
    <property type="match status" value="1"/>
</dbReference>
<keyword evidence="1" id="KW-1133">Transmembrane helix</keyword>
<reference evidence="4" key="1">
    <citation type="submission" date="2010-07" db="EMBL/GenBank/DDBJ databases">
        <authorList>
            <person name="Muzny D."/>
            <person name="Qin X."/>
            <person name="Buhay C."/>
            <person name="Dugan-Rocha S."/>
            <person name="Ding Y."/>
            <person name="Chen G."/>
            <person name="Hawes A."/>
            <person name="Holder M."/>
            <person name="Jhangiani S."/>
            <person name="Johnson A."/>
            <person name="Khan Z."/>
            <person name="Li Z."/>
            <person name="Liu W."/>
            <person name="Liu X."/>
            <person name="Perez L."/>
            <person name="Shen H."/>
            <person name="Wang Q."/>
            <person name="Watt J."/>
            <person name="Xi L."/>
            <person name="Xin Y."/>
            <person name="Zhou J."/>
            <person name="Deng J."/>
            <person name="Jiang H."/>
            <person name="Liu Y."/>
            <person name="Qu J."/>
            <person name="Song X.-Z."/>
            <person name="Zhang L."/>
            <person name="Villasana D."/>
            <person name="Johnson A."/>
            <person name="Liu J."/>
            <person name="Liyanage D."/>
            <person name="Lorensuhewa L."/>
            <person name="Robinson T."/>
            <person name="Song A."/>
            <person name="Song B.-B."/>
            <person name="Dinh H."/>
            <person name="Thornton R."/>
            <person name="Coyle M."/>
            <person name="Francisco L."/>
            <person name="Jackson L."/>
            <person name="Javaid M."/>
            <person name="Korchina V."/>
            <person name="Kovar C."/>
            <person name="Mata R."/>
            <person name="Mathew T."/>
            <person name="Ngo R."/>
            <person name="Nguyen L."/>
            <person name="Nguyen N."/>
            <person name="Okwuonu G."/>
            <person name="Ongeri F."/>
            <person name="Pham C."/>
            <person name="Simmons D."/>
            <person name="Wilczek-Boney K."/>
            <person name="Hale W."/>
            <person name="Jakkamsetti A."/>
            <person name="Pham P."/>
            <person name="Ruth R."/>
            <person name="San Lucas F."/>
            <person name="Warren J."/>
            <person name="Zhang J."/>
            <person name="Zhao Z."/>
            <person name="Zhou C."/>
            <person name="Zhu D."/>
            <person name="Lee S."/>
            <person name="Bess C."/>
            <person name="Blankenburg K."/>
            <person name="Forbes L."/>
            <person name="Fu Q."/>
            <person name="Gubbala S."/>
            <person name="Hirani K."/>
            <person name="Jayaseelan J.C."/>
            <person name="Lara F."/>
            <person name="Munidasa M."/>
            <person name="Palculict T."/>
            <person name="Patil S."/>
            <person name="Pu L.-L."/>
            <person name="Saada N."/>
            <person name="Tang L."/>
            <person name="Weissenberger G."/>
            <person name="Zhu Y."/>
            <person name="Hemphill L."/>
            <person name="Shang Y."/>
            <person name="Youmans B."/>
            <person name="Ayvaz T."/>
            <person name="Ross M."/>
            <person name="Santibanez J."/>
            <person name="Aqrawi P."/>
            <person name="Gross S."/>
            <person name="Joshi V."/>
            <person name="Fowler G."/>
            <person name="Nazareth L."/>
            <person name="Reid J."/>
            <person name="Worley K."/>
            <person name="Petrosino J."/>
            <person name="Highlander S."/>
            <person name="Gibbs R."/>
        </authorList>
    </citation>
    <scope>NUCLEOTIDE SEQUENCE [LARGE SCALE GENOMIC DNA]</scope>
    <source>
        <strain evidence="4">ATCC 33861</strain>
    </source>
</reference>
<name>D7VS91_SPHSI</name>
<evidence type="ECO:0000259" key="2">
    <source>
        <dbReference type="Pfam" id="PF06580"/>
    </source>
</evidence>
<dbReference type="GO" id="GO:0000155">
    <property type="term" value="F:phosphorelay sensor kinase activity"/>
    <property type="evidence" value="ECO:0007669"/>
    <property type="project" value="InterPro"/>
</dbReference>
<proteinExistence type="predicted"/>
<keyword evidence="4" id="KW-0808">Transferase</keyword>
<evidence type="ECO:0000313" key="4">
    <source>
        <dbReference type="EMBL" id="EFK56642.1"/>
    </source>
</evidence>
<keyword evidence="1" id="KW-0472">Membrane</keyword>
<dbReference type="InterPro" id="IPR010559">
    <property type="entry name" value="Sig_transdc_His_kin_internal"/>
</dbReference>
<dbReference type="HOGENOM" id="CLU_020473_1_0_10"/>
<protein>
    <submittedName>
        <fullName evidence="4">Histidine kinase</fullName>
    </submittedName>
</protein>
<feature type="domain" description="Signal transduction histidine kinase internal region" evidence="2">
    <location>
        <begin position="203"/>
        <end position="278"/>
    </location>
</feature>
<sequence length="394" mass="46072">MDVQVRFCIINSGICIIYIACQVYVYIFVQLILINTAHMRYRSQKMTDNQIINFIVDKRYRVWRHITLLITLFLHLYYSTFIDAVNNDINYPGLIAVFITFTIMFYINIYILVPTFFLKAEYPLYFLCLIILVVTGLTSLVFTFTNYIKPHVNIKDTFEIHRFYNGAVISIIIILISTLIKLMQRWVKDNERIAALSNLTLSMELNELKNQINPHFLFNILNNIKALTRSNPEAASVVIMKLSEFLRYQLYENNEDKTLLVSEINFLSNFVNLEKIRRDSLSITIQNDVDPKILNSIFIPPNLFTTFVENAVKHNVSVEDTDAYIRIQITLENSRLQFICKNSKTADYHNPDKKNSGLGLNNIKRRLLLLYDKQYNLDINSSDHEYIVNLSIPV</sequence>
<feature type="transmembrane region" description="Helical" evidence="1">
    <location>
        <begin position="16"/>
        <end position="41"/>
    </location>
</feature>
<dbReference type="GO" id="GO:0016020">
    <property type="term" value="C:membrane"/>
    <property type="evidence" value="ECO:0007669"/>
    <property type="project" value="InterPro"/>
</dbReference>
<dbReference type="EMBL" id="ACHA02000012">
    <property type="protein sequence ID" value="EFK56642.1"/>
    <property type="molecule type" value="Genomic_DNA"/>
</dbReference>
<dbReference type="Pfam" id="PF14501">
    <property type="entry name" value="HATPase_c_5"/>
    <property type="match status" value="1"/>
</dbReference>
<comment type="caution">
    <text evidence="4">The sequence shown here is derived from an EMBL/GenBank/DDBJ whole genome shotgun (WGS) entry which is preliminary data.</text>
</comment>
<dbReference type="Proteomes" id="UP000006258">
    <property type="component" value="Unassembled WGS sequence"/>
</dbReference>
<feature type="transmembrane region" description="Helical" evidence="1">
    <location>
        <begin position="91"/>
        <end position="112"/>
    </location>
</feature>
<dbReference type="Pfam" id="PF06580">
    <property type="entry name" value="His_kinase"/>
    <property type="match status" value="1"/>
</dbReference>
<dbReference type="STRING" id="525373.HMPREF0766_13845"/>
<keyword evidence="5" id="KW-1185">Reference proteome</keyword>
<feature type="domain" description="Sensor histidine kinase NatK-like C-terminal" evidence="3">
    <location>
        <begin position="303"/>
        <end position="393"/>
    </location>
</feature>
<gene>
    <name evidence="4" type="ORF">HMPREF0766_13845</name>
</gene>
<keyword evidence="1" id="KW-0812">Transmembrane</keyword>
<dbReference type="InterPro" id="IPR032834">
    <property type="entry name" value="NatK-like_C"/>
</dbReference>
<evidence type="ECO:0000256" key="1">
    <source>
        <dbReference type="SAM" id="Phobius"/>
    </source>
</evidence>
<feature type="transmembrane region" description="Helical" evidence="1">
    <location>
        <begin position="124"/>
        <end position="143"/>
    </location>
</feature>
<accession>D7VS91</accession>
<keyword evidence="4" id="KW-0418">Kinase</keyword>
<dbReference type="eggNOG" id="COG2972">
    <property type="taxonomic scope" value="Bacteria"/>
</dbReference>
<evidence type="ECO:0000313" key="5">
    <source>
        <dbReference type="Proteomes" id="UP000006258"/>
    </source>
</evidence>
<dbReference type="InterPro" id="IPR050640">
    <property type="entry name" value="Bact_2-comp_sensor_kinase"/>
</dbReference>
<organism evidence="4 5">
    <name type="scientific">Sphingobacterium spiritivorum ATCC 33861</name>
    <dbReference type="NCBI Taxonomy" id="525373"/>
    <lineage>
        <taxon>Bacteria</taxon>
        <taxon>Pseudomonadati</taxon>
        <taxon>Bacteroidota</taxon>
        <taxon>Sphingobacteriia</taxon>
        <taxon>Sphingobacteriales</taxon>
        <taxon>Sphingobacteriaceae</taxon>
        <taxon>Sphingobacterium</taxon>
    </lineage>
</organism>